<dbReference type="Gene3D" id="3.30.1330.80">
    <property type="entry name" value="Hypothetical protein, similar to alpha- acetolactate decarboxylase, domain 2"/>
    <property type="match status" value="1"/>
</dbReference>
<gene>
    <name evidence="2" type="ORF">H9787_01695</name>
</gene>
<reference evidence="2" key="1">
    <citation type="journal article" date="2021" name="PeerJ">
        <title>Extensive microbial diversity within the chicken gut microbiome revealed by metagenomics and culture.</title>
        <authorList>
            <person name="Gilroy R."/>
            <person name="Ravi A."/>
            <person name="Getino M."/>
            <person name="Pursley I."/>
            <person name="Horton D.L."/>
            <person name="Alikhan N.F."/>
            <person name="Baker D."/>
            <person name="Gharbi K."/>
            <person name="Hall N."/>
            <person name="Watson M."/>
            <person name="Adriaenssens E.M."/>
            <person name="Foster-Nyarko E."/>
            <person name="Jarju S."/>
            <person name="Secka A."/>
            <person name="Antonio M."/>
            <person name="Oren A."/>
            <person name="Chaudhuri R.R."/>
            <person name="La Ragione R."/>
            <person name="Hildebrand F."/>
            <person name="Pallen M.J."/>
        </authorList>
    </citation>
    <scope>NUCLEOTIDE SEQUENCE</scope>
    <source>
        <strain evidence="2">ChiBcec18-1249</strain>
    </source>
</reference>
<dbReference type="InterPro" id="IPR025707">
    <property type="entry name" value="DNA_bp_PD1"/>
</dbReference>
<dbReference type="PIRSF" id="PIRSF016702">
    <property type="entry name" value="DNA_bp_PD1"/>
    <property type="match status" value="1"/>
</dbReference>
<dbReference type="PANTHER" id="PTHR34988">
    <property type="entry name" value="PROTEIN, PUTATIVE-RELATED"/>
    <property type="match status" value="1"/>
</dbReference>
<evidence type="ECO:0000313" key="3">
    <source>
        <dbReference type="Proteomes" id="UP000823824"/>
    </source>
</evidence>
<name>A0A9D2LGR5_9FIRM</name>
<protein>
    <submittedName>
        <fullName evidence="2">DNA-binding protein</fullName>
    </submittedName>
</protein>
<dbReference type="EMBL" id="DWZJ01000012">
    <property type="protein sequence ID" value="HJB12407.1"/>
    <property type="molecule type" value="Genomic_DNA"/>
</dbReference>
<dbReference type="InterPro" id="IPR005175">
    <property type="entry name" value="PPC_dom"/>
</dbReference>
<reference evidence="2" key="2">
    <citation type="submission" date="2021-04" db="EMBL/GenBank/DDBJ databases">
        <authorList>
            <person name="Gilroy R."/>
        </authorList>
    </citation>
    <scope>NUCLEOTIDE SEQUENCE</scope>
    <source>
        <strain evidence="2">ChiBcec18-1249</strain>
    </source>
</reference>
<sequence>MEYRKFGDTYIVRIDKGEEILTQLKVFAEAEGVKLASITGLGAVKDFTVGVFDPNAKVYQSNRFQGVYEIVSLVGTINTMDGAFYCHVHMCAADQQGRAFGGHLNEAVISATCELTVTCLPGRTDRVFSDEVGLNLISF</sequence>
<dbReference type="AlphaFoldDB" id="A0A9D2LGR5"/>
<comment type="caution">
    <text evidence="2">The sequence shown here is derived from an EMBL/GenBank/DDBJ whole genome shotgun (WGS) entry which is preliminary data.</text>
</comment>
<dbReference type="PROSITE" id="PS51742">
    <property type="entry name" value="PPC"/>
    <property type="match status" value="1"/>
</dbReference>
<dbReference type="CDD" id="cd11378">
    <property type="entry name" value="DUF296"/>
    <property type="match status" value="1"/>
</dbReference>
<evidence type="ECO:0000313" key="2">
    <source>
        <dbReference type="EMBL" id="HJB12407.1"/>
    </source>
</evidence>
<dbReference type="Pfam" id="PF03479">
    <property type="entry name" value="PCC"/>
    <property type="match status" value="1"/>
</dbReference>
<proteinExistence type="predicted"/>
<keyword evidence="2" id="KW-0238">DNA-binding</keyword>
<accession>A0A9D2LGR5</accession>
<feature type="domain" description="PPC" evidence="1">
    <location>
        <begin position="4"/>
        <end position="139"/>
    </location>
</feature>
<dbReference type="PANTHER" id="PTHR34988:SF1">
    <property type="entry name" value="DNA-BINDING PROTEIN"/>
    <property type="match status" value="1"/>
</dbReference>
<dbReference type="SUPFAM" id="SSF117856">
    <property type="entry name" value="AF0104/ALDC/Ptd012-like"/>
    <property type="match status" value="1"/>
</dbReference>
<organism evidence="2 3">
    <name type="scientific">Candidatus Oscillibacter excrementigallinarum</name>
    <dbReference type="NCBI Taxonomy" id="2838716"/>
    <lineage>
        <taxon>Bacteria</taxon>
        <taxon>Bacillati</taxon>
        <taxon>Bacillota</taxon>
        <taxon>Clostridia</taxon>
        <taxon>Eubacteriales</taxon>
        <taxon>Oscillospiraceae</taxon>
        <taxon>Oscillibacter</taxon>
    </lineage>
</organism>
<dbReference type="Proteomes" id="UP000823824">
    <property type="component" value="Unassembled WGS sequence"/>
</dbReference>
<evidence type="ECO:0000259" key="1">
    <source>
        <dbReference type="PROSITE" id="PS51742"/>
    </source>
</evidence>
<dbReference type="GO" id="GO:0003677">
    <property type="term" value="F:DNA binding"/>
    <property type="evidence" value="ECO:0007669"/>
    <property type="project" value="UniProtKB-KW"/>
</dbReference>